<proteinExistence type="predicted"/>
<dbReference type="RefSeq" id="WP_073372891.1">
    <property type="nucleotide sequence ID" value="NZ_FQXS01000001.1"/>
</dbReference>
<dbReference type="OrthoDB" id="5432669at2"/>
<dbReference type="SUPFAM" id="SSF141371">
    <property type="entry name" value="PilZ domain-like"/>
    <property type="match status" value="1"/>
</dbReference>
<gene>
    <name evidence="2" type="ORF">SAMN02745124_00123</name>
</gene>
<accession>A0A1M5S241</accession>
<evidence type="ECO:0000313" key="2">
    <source>
        <dbReference type="EMBL" id="SHH32529.1"/>
    </source>
</evidence>
<evidence type="ECO:0000259" key="1">
    <source>
        <dbReference type="Pfam" id="PF07238"/>
    </source>
</evidence>
<dbReference type="Gene3D" id="2.40.10.220">
    <property type="entry name" value="predicted glycosyltransferase like domains"/>
    <property type="match status" value="1"/>
</dbReference>
<dbReference type="GO" id="GO:0035438">
    <property type="term" value="F:cyclic-di-GMP binding"/>
    <property type="evidence" value="ECO:0007669"/>
    <property type="project" value="InterPro"/>
</dbReference>
<organism evidence="2 3">
    <name type="scientific">Desulfofustis glycolicus DSM 9705</name>
    <dbReference type="NCBI Taxonomy" id="1121409"/>
    <lineage>
        <taxon>Bacteria</taxon>
        <taxon>Pseudomonadati</taxon>
        <taxon>Thermodesulfobacteriota</taxon>
        <taxon>Desulfobulbia</taxon>
        <taxon>Desulfobulbales</taxon>
        <taxon>Desulfocapsaceae</taxon>
        <taxon>Desulfofustis</taxon>
    </lineage>
</organism>
<keyword evidence="3" id="KW-1185">Reference proteome</keyword>
<name>A0A1M5S241_9BACT</name>
<protein>
    <submittedName>
        <fullName evidence="2">PilZ domain-containing protein</fullName>
    </submittedName>
</protein>
<feature type="domain" description="PilZ" evidence="1">
    <location>
        <begin position="9"/>
        <end position="95"/>
    </location>
</feature>
<dbReference type="InterPro" id="IPR009875">
    <property type="entry name" value="PilZ_domain"/>
</dbReference>
<dbReference type="Pfam" id="PF07238">
    <property type="entry name" value="PilZ"/>
    <property type="match status" value="1"/>
</dbReference>
<dbReference type="EMBL" id="FQXS01000001">
    <property type="protein sequence ID" value="SHH32529.1"/>
    <property type="molecule type" value="Genomic_DNA"/>
</dbReference>
<evidence type="ECO:0000313" key="3">
    <source>
        <dbReference type="Proteomes" id="UP000184139"/>
    </source>
</evidence>
<dbReference type="Proteomes" id="UP000184139">
    <property type="component" value="Unassembled WGS sequence"/>
</dbReference>
<reference evidence="2 3" key="1">
    <citation type="submission" date="2016-11" db="EMBL/GenBank/DDBJ databases">
        <authorList>
            <person name="Jaros S."/>
            <person name="Januszkiewicz K."/>
            <person name="Wedrychowicz H."/>
        </authorList>
    </citation>
    <scope>NUCLEOTIDE SEQUENCE [LARGE SCALE GENOMIC DNA]</scope>
    <source>
        <strain evidence="2 3">DSM 9705</strain>
    </source>
</reference>
<sequence length="127" mass="14556">MAYSLGIREKRRLTRVEYGAHAIIRSDKKEKTVEAIVRDISIESIYLYCRLEFRIGERVSVRITLPGQESELVIKVPGKVNRIDPHGIAVAFHRPLDWWPVFTYFPLHKLEDDAIESPSVGQGPLIS</sequence>
<dbReference type="AlphaFoldDB" id="A0A1M5S241"/>